<dbReference type="Gene3D" id="3.30.870.10">
    <property type="entry name" value="Endonuclease Chain A"/>
    <property type="match status" value="1"/>
</dbReference>
<dbReference type="PROSITE" id="PS50035">
    <property type="entry name" value="PLD"/>
    <property type="match status" value="1"/>
</dbReference>
<dbReference type="InterPro" id="IPR001650">
    <property type="entry name" value="Helicase_C-like"/>
</dbReference>
<dbReference type="Proteomes" id="UP001241092">
    <property type="component" value="Chromosome"/>
</dbReference>
<evidence type="ECO:0000313" key="9">
    <source>
        <dbReference type="Proteomes" id="UP001241092"/>
    </source>
</evidence>
<gene>
    <name evidence="8" type="ORF">hbim_03721</name>
</gene>
<dbReference type="InterPro" id="IPR014001">
    <property type="entry name" value="Helicase_ATP-bd"/>
</dbReference>
<sequence length="708" mass="78442">MGFRDLGIDTFYRSGSENLVSDFYVPCLANATNYDRAVGYFTSTSLAAAAKGLRSFIERPNTRMRLIASPALTPEDADAISAGYDMREVVERAVLRELESPAPDAVSQRLKLLTWLIAHGRLEIKLAVVTRNRDVGIYHEKLGIFDDGECSVVFTGSSNESASGLLANFESIEVFRSWVEGERQRVERRKGDFAKLWDNCTAGLEVLSFSEAARSHLLKQYRPPDDVTLLDDGGRYFLTRGVGFHRPPSLELRDYQKDAIRAWWSANGRGIWEMATGTGKTITALAAVAALWEARRKKDALLVVVTVPYRHLAEQWAKEARNFGANPILAYDDSARWIESVESAITALSATNRKLQVIIAVNRTFSSPKFQDRLRMASCATLLISDEAHTVGAASMRAALPDYITYRLGLSATPDRHLDPAGTAAVRDYFGDSVYELGLRRAIELGALVPYRYHPKVVELTEAEHDEYIEITRKISRLLGSASDIDPDDAPSGIDLLLFQRSRLVGSAANKLPALIEALGPYVHDTHTLVYCADRSGDDPQLDQVLRALGSGMHMRINTFTAQEDMETRAELLARFSSGDLQALAAIRCLDEGVDVPGTKRAYILASSQNPRQFIQRRGRVLRRAPGKADADIYDFMVSPPDLSDDPSLYELERRLVGRELMRAAELCGAALNRIDALSALRPLRARYDLLSVTPCIEQDPGGDDVHA</sequence>
<dbReference type="InterPro" id="IPR027417">
    <property type="entry name" value="P-loop_NTPase"/>
</dbReference>
<keyword evidence="4" id="KW-0067">ATP-binding</keyword>
<organism evidence="8 9">
    <name type="scientific">Mycolicibacterium mageritense</name>
    <name type="common">Mycobacterium mageritense</name>
    <dbReference type="NCBI Taxonomy" id="53462"/>
    <lineage>
        <taxon>Bacteria</taxon>
        <taxon>Bacillati</taxon>
        <taxon>Actinomycetota</taxon>
        <taxon>Actinomycetes</taxon>
        <taxon>Mycobacteriales</taxon>
        <taxon>Mycobacteriaceae</taxon>
        <taxon>Mycolicibacterium</taxon>
    </lineage>
</organism>
<dbReference type="GO" id="GO:0016787">
    <property type="term" value="F:hydrolase activity"/>
    <property type="evidence" value="ECO:0007669"/>
    <property type="project" value="UniProtKB-KW"/>
</dbReference>
<reference evidence="8" key="1">
    <citation type="submission" date="2023-03" db="EMBL/GenBank/DDBJ databases">
        <title>Draft genome sequence of a Mycolicibacterium mageritense strain H4_3_1 isolated from a hybrid biological-inorganic system reactor.</title>
        <authorList>
            <person name="Feng X."/>
            <person name="Kazama D."/>
            <person name="Sato K."/>
            <person name="Kobayashi H."/>
        </authorList>
    </citation>
    <scope>NUCLEOTIDE SEQUENCE</scope>
    <source>
        <strain evidence="8">H4_3_1</strain>
    </source>
</reference>
<dbReference type="GO" id="GO:0003677">
    <property type="term" value="F:DNA binding"/>
    <property type="evidence" value="ECO:0007669"/>
    <property type="project" value="InterPro"/>
</dbReference>
<proteinExistence type="predicted"/>
<dbReference type="SUPFAM" id="SSF52540">
    <property type="entry name" value="P-loop containing nucleoside triphosphate hydrolases"/>
    <property type="match status" value="1"/>
</dbReference>
<feature type="domain" description="PLD phosphodiesterase" evidence="5">
    <location>
        <begin position="134"/>
        <end position="164"/>
    </location>
</feature>
<dbReference type="Gene3D" id="3.40.50.300">
    <property type="entry name" value="P-loop containing nucleotide triphosphate hydrolases"/>
    <property type="match status" value="2"/>
</dbReference>
<evidence type="ECO:0000256" key="3">
    <source>
        <dbReference type="ARBA" id="ARBA00022806"/>
    </source>
</evidence>
<evidence type="ECO:0000256" key="4">
    <source>
        <dbReference type="ARBA" id="ARBA00022840"/>
    </source>
</evidence>
<dbReference type="PANTHER" id="PTHR11274">
    <property type="entry name" value="RAD25/XP-B DNA REPAIR HELICASE"/>
    <property type="match status" value="1"/>
</dbReference>
<dbReference type="AlphaFoldDB" id="A0AAI8TWP3"/>
<keyword evidence="2" id="KW-0378">Hydrolase</keyword>
<dbReference type="InterPro" id="IPR050615">
    <property type="entry name" value="ATP-dep_DNA_Helicase"/>
</dbReference>
<feature type="domain" description="Helicase C-terminal" evidence="7">
    <location>
        <begin position="515"/>
        <end position="657"/>
    </location>
</feature>
<evidence type="ECO:0000259" key="5">
    <source>
        <dbReference type="PROSITE" id="PS50035"/>
    </source>
</evidence>
<dbReference type="GO" id="GO:0005524">
    <property type="term" value="F:ATP binding"/>
    <property type="evidence" value="ECO:0007669"/>
    <property type="project" value="UniProtKB-KW"/>
</dbReference>
<dbReference type="CDD" id="cd09179">
    <property type="entry name" value="PLDc_N_DEXD_a"/>
    <property type="match status" value="1"/>
</dbReference>
<dbReference type="Pfam" id="PF00271">
    <property type="entry name" value="Helicase_C"/>
    <property type="match status" value="1"/>
</dbReference>
<dbReference type="Pfam" id="PF04851">
    <property type="entry name" value="ResIII"/>
    <property type="match status" value="1"/>
</dbReference>
<evidence type="ECO:0000259" key="7">
    <source>
        <dbReference type="PROSITE" id="PS51194"/>
    </source>
</evidence>
<feature type="domain" description="Helicase ATP-binding" evidence="6">
    <location>
        <begin position="261"/>
        <end position="432"/>
    </location>
</feature>
<dbReference type="RefSeq" id="WP_286210992.1">
    <property type="nucleotide sequence ID" value="NZ_AP027452.1"/>
</dbReference>
<dbReference type="PROSITE" id="PS51192">
    <property type="entry name" value="HELICASE_ATP_BIND_1"/>
    <property type="match status" value="1"/>
</dbReference>
<keyword evidence="1" id="KW-0547">Nucleotide-binding</keyword>
<dbReference type="SMART" id="SM00487">
    <property type="entry name" value="DEXDc"/>
    <property type="match status" value="1"/>
</dbReference>
<dbReference type="GO" id="GO:0004386">
    <property type="term" value="F:helicase activity"/>
    <property type="evidence" value="ECO:0007669"/>
    <property type="project" value="UniProtKB-KW"/>
</dbReference>
<dbReference type="GO" id="GO:0006793">
    <property type="term" value="P:phosphorus metabolic process"/>
    <property type="evidence" value="ECO:0007669"/>
    <property type="project" value="UniProtKB-ARBA"/>
</dbReference>
<dbReference type="InterPro" id="IPR006935">
    <property type="entry name" value="Helicase/UvrB_N"/>
</dbReference>
<dbReference type="EMBL" id="AP027452">
    <property type="protein sequence ID" value="BDY29781.1"/>
    <property type="molecule type" value="Genomic_DNA"/>
</dbReference>
<accession>A0AAI8TWP3</accession>
<evidence type="ECO:0008006" key="10">
    <source>
        <dbReference type="Google" id="ProtNLM"/>
    </source>
</evidence>
<protein>
    <recommendedName>
        <fullName evidence="10">DEAD/DEAH box helicase</fullName>
    </recommendedName>
</protein>
<evidence type="ECO:0000259" key="6">
    <source>
        <dbReference type="PROSITE" id="PS51192"/>
    </source>
</evidence>
<dbReference type="PANTHER" id="PTHR11274:SF0">
    <property type="entry name" value="GENERAL TRANSCRIPTION AND DNA REPAIR FACTOR IIH HELICASE SUBUNIT XPB"/>
    <property type="match status" value="1"/>
</dbReference>
<dbReference type="InterPro" id="IPR001736">
    <property type="entry name" value="PLipase_D/transphosphatidylase"/>
</dbReference>
<dbReference type="CDD" id="cd17926">
    <property type="entry name" value="DEXHc_RE"/>
    <property type="match status" value="1"/>
</dbReference>
<name>A0AAI8TWP3_MYCME</name>
<evidence type="ECO:0000256" key="1">
    <source>
        <dbReference type="ARBA" id="ARBA00022741"/>
    </source>
</evidence>
<evidence type="ECO:0000313" key="8">
    <source>
        <dbReference type="EMBL" id="BDY29781.1"/>
    </source>
</evidence>
<dbReference type="PROSITE" id="PS51194">
    <property type="entry name" value="HELICASE_CTER"/>
    <property type="match status" value="1"/>
</dbReference>
<keyword evidence="3" id="KW-0347">Helicase</keyword>
<dbReference type="SMART" id="SM00490">
    <property type="entry name" value="HELICc"/>
    <property type="match status" value="1"/>
</dbReference>
<evidence type="ECO:0000256" key="2">
    <source>
        <dbReference type="ARBA" id="ARBA00022801"/>
    </source>
</evidence>